<dbReference type="HOGENOM" id="CLU_124283_1_0_10"/>
<evidence type="ECO:0000256" key="1">
    <source>
        <dbReference type="ARBA" id="ARBA00022448"/>
    </source>
</evidence>
<dbReference type="InterPro" id="IPR007329">
    <property type="entry name" value="FMN-bd"/>
</dbReference>
<dbReference type="GO" id="GO:0022900">
    <property type="term" value="P:electron transport chain"/>
    <property type="evidence" value="ECO:0007669"/>
    <property type="project" value="InterPro"/>
</dbReference>
<organism evidence="7 8">
    <name type="scientific">Melioribacter roseus (strain DSM 23840 / JCM 17771 / VKM B-2668 / P3M-2)</name>
    <dbReference type="NCBI Taxonomy" id="1191523"/>
    <lineage>
        <taxon>Bacteria</taxon>
        <taxon>Pseudomonadati</taxon>
        <taxon>Ignavibacteriota</taxon>
        <taxon>Ignavibacteria</taxon>
        <taxon>Ignavibacteriales</taxon>
        <taxon>Melioribacteraceae</taxon>
        <taxon>Melioribacter</taxon>
    </lineage>
</organism>
<accession>I7A5K4</accession>
<evidence type="ECO:0000256" key="2">
    <source>
        <dbReference type="ARBA" id="ARBA00022553"/>
    </source>
</evidence>
<sequence length="175" mass="19829">MVRFIIIYLLLLSTVCAGIKEEAEKTVKSFFGSGFKVEMIKYDIPDDIKTRLENKYRQKFFRDNLYIWKIYRGDTLRAVAALDNVYGKSLPITFLVVFDTQAKVINAEIIKYRESYGGAVKEKVWLQQFRGKDASSSFEFGKEINSISGATISAGSVTKGIAKLTELINIIKSDL</sequence>
<evidence type="ECO:0000259" key="6">
    <source>
        <dbReference type="SMART" id="SM00900"/>
    </source>
</evidence>
<name>I7A5K4_MELRP</name>
<proteinExistence type="predicted"/>
<dbReference type="SMART" id="SM00900">
    <property type="entry name" value="FMN_bind"/>
    <property type="match status" value="1"/>
</dbReference>
<evidence type="ECO:0000256" key="4">
    <source>
        <dbReference type="ARBA" id="ARBA00022643"/>
    </source>
</evidence>
<dbReference type="GO" id="GO:0009055">
    <property type="term" value="F:electron transfer activity"/>
    <property type="evidence" value="ECO:0007669"/>
    <property type="project" value="InterPro"/>
</dbReference>
<keyword evidence="4" id="KW-0288">FMN</keyword>
<evidence type="ECO:0000313" key="7">
    <source>
        <dbReference type="EMBL" id="AFN75176.1"/>
    </source>
</evidence>
<dbReference type="Pfam" id="PF04205">
    <property type="entry name" value="FMN_bind"/>
    <property type="match status" value="1"/>
</dbReference>
<keyword evidence="2" id="KW-0597">Phosphoprotein</keyword>
<reference evidence="7 8" key="1">
    <citation type="journal article" date="2013" name="PLoS ONE">
        <title>Genomic analysis of Melioribacter roseus, facultatively anaerobic organotrophic bacterium representing a novel deep lineage within Bacteriodetes/Chlorobi group.</title>
        <authorList>
            <person name="Kadnikov V.V."/>
            <person name="Mardanov A.V."/>
            <person name="Podosokorskaya O.A."/>
            <person name="Gavrilov S.N."/>
            <person name="Kublanov I.V."/>
            <person name="Beletsky A.V."/>
            <person name="Bonch-Osmolovskaya E.A."/>
            <person name="Ravin N.V."/>
        </authorList>
    </citation>
    <scope>NUCLEOTIDE SEQUENCE [LARGE SCALE GENOMIC DNA]</scope>
    <source>
        <strain evidence="8">JCM 17771 / P3M-2</strain>
    </source>
</reference>
<protein>
    <submittedName>
        <fullName evidence="7">FMN-binding protein</fullName>
    </submittedName>
</protein>
<dbReference type="PANTHER" id="PTHR36118">
    <property type="entry name" value="ION-TRANSLOCATING OXIDOREDUCTASE COMPLEX SUBUNIT G"/>
    <property type="match status" value="1"/>
</dbReference>
<keyword evidence="5" id="KW-0249">Electron transport</keyword>
<evidence type="ECO:0000256" key="3">
    <source>
        <dbReference type="ARBA" id="ARBA00022630"/>
    </source>
</evidence>
<dbReference type="OrthoDB" id="9778782at2"/>
<gene>
    <name evidence="7" type="ordered locus">MROS_1944</name>
</gene>
<dbReference type="EMBL" id="CP003557">
    <property type="protein sequence ID" value="AFN75176.1"/>
    <property type="molecule type" value="Genomic_DNA"/>
</dbReference>
<dbReference type="GO" id="GO:0010181">
    <property type="term" value="F:FMN binding"/>
    <property type="evidence" value="ECO:0007669"/>
    <property type="project" value="InterPro"/>
</dbReference>
<keyword evidence="1" id="KW-0813">Transport</keyword>
<dbReference type="Proteomes" id="UP000009011">
    <property type="component" value="Chromosome"/>
</dbReference>
<dbReference type="STRING" id="1191523.MROS_1944"/>
<dbReference type="AlphaFoldDB" id="I7A5K4"/>
<evidence type="ECO:0000256" key="5">
    <source>
        <dbReference type="ARBA" id="ARBA00022982"/>
    </source>
</evidence>
<dbReference type="InterPro" id="IPR010209">
    <property type="entry name" value="Ion_transpt_RnfG/RsxG"/>
</dbReference>
<keyword evidence="8" id="KW-1185">Reference proteome</keyword>
<dbReference type="PANTHER" id="PTHR36118:SF1">
    <property type="entry name" value="ION-TRANSLOCATING OXIDOREDUCTASE COMPLEX SUBUNIT G"/>
    <property type="match status" value="1"/>
</dbReference>
<feature type="domain" description="FMN-binding" evidence="6">
    <location>
        <begin position="87"/>
        <end position="168"/>
    </location>
</feature>
<keyword evidence="3" id="KW-0285">Flavoprotein</keyword>
<dbReference type="RefSeq" id="WP_014856608.1">
    <property type="nucleotide sequence ID" value="NC_018178.1"/>
</dbReference>
<dbReference type="eggNOG" id="COG4659">
    <property type="taxonomic scope" value="Bacteria"/>
</dbReference>
<dbReference type="KEGG" id="mro:MROS_1944"/>
<dbReference type="GO" id="GO:0005886">
    <property type="term" value="C:plasma membrane"/>
    <property type="evidence" value="ECO:0007669"/>
    <property type="project" value="InterPro"/>
</dbReference>
<evidence type="ECO:0000313" key="8">
    <source>
        <dbReference type="Proteomes" id="UP000009011"/>
    </source>
</evidence>